<dbReference type="Proteomes" id="UP000263012">
    <property type="component" value="Chromosome"/>
</dbReference>
<dbReference type="EMBL" id="CP025066">
    <property type="protein sequence ID" value="AUX09242.1"/>
    <property type="molecule type" value="Genomic_DNA"/>
</dbReference>
<reference evidence="2" key="1">
    <citation type="submission" date="2017-11" db="EMBL/GenBank/DDBJ databases">
        <title>Phenotypic and genomic properties of facultatively anaerobic sulfur-reducing natronoarchaea from hypersaline soda lakes.</title>
        <authorList>
            <person name="Sorokin D.Y."/>
            <person name="Kublanov I.V."/>
            <person name="Roman P."/>
            <person name="Sinninghe Damste J.S."/>
            <person name="Golyshin P.N."/>
            <person name="Rojo D."/>
            <person name="Ciordia S."/>
            <person name="Mena M.D.C."/>
            <person name="Ferrer M."/>
            <person name="Messina E."/>
            <person name="Smedile F."/>
            <person name="La Spada G."/>
            <person name="La Cono V."/>
            <person name="Yakimov M.M."/>
        </authorList>
    </citation>
    <scope>NUCLEOTIDE SEQUENCE [LARGE SCALE GENOMIC DNA]</scope>
    <source>
        <strain evidence="2">AArc-Sl</strain>
    </source>
</reference>
<dbReference type="RefSeq" id="WP_119817509.1">
    <property type="nucleotide sequence ID" value="NZ_CP025066.1"/>
</dbReference>
<dbReference type="KEGG" id="hdf:AArcSl_1613"/>
<keyword evidence="2" id="KW-1185">Reference proteome</keyword>
<evidence type="ECO:0000313" key="1">
    <source>
        <dbReference type="EMBL" id="AUX09242.1"/>
    </source>
</evidence>
<name>A0A343TJH0_9EURY</name>
<organism evidence="1 2">
    <name type="scientific">Halalkaliarchaeum desulfuricum</name>
    <dbReference type="NCBI Taxonomy" id="2055893"/>
    <lineage>
        <taxon>Archaea</taxon>
        <taxon>Methanobacteriati</taxon>
        <taxon>Methanobacteriota</taxon>
        <taxon>Stenosarchaea group</taxon>
        <taxon>Halobacteria</taxon>
        <taxon>Halobacteriales</taxon>
        <taxon>Haloferacaceae</taxon>
        <taxon>Halalkaliarchaeum</taxon>
    </lineage>
</organism>
<protein>
    <submittedName>
        <fullName evidence="1">Uncharacterized protein</fullName>
    </submittedName>
</protein>
<dbReference type="GeneID" id="37877964"/>
<gene>
    <name evidence="1" type="ORF">AArcSl_1613</name>
</gene>
<proteinExistence type="predicted"/>
<evidence type="ECO:0000313" key="2">
    <source>
        <dbReference type="Proteomes" id="UP000263012"/>
    </source>
</evidence>
<dbReference type="AlphaFoldDB" id="A0A343TJH0"/>
<sequence length="132" mass="15212">MATNAESKERTAHETDRIDDLRQLHVGDLVTTPRRSEPCTVVAVQYDSLTIRDPETLERTDEIPVRQMRLETPQGNTLTLTNQHNQWSGDLAGVAPLGDTPPKEARELRRVGRVEPERAREAWEYREREARR</sequence>
<accession>A0A343TJH0</accession>